<evidence type="ECO:0000313" key="12">
    <source>
        <dbReference type="Proteomes" id="UP000013966"/>
    </source>
</evidence>
<evidence type="ECO:0000256" key="5">
    <source>
        <dbReference type="ARBA" id="ARBA00022692"/>
    </source>
</evidence>
<dbReference type="PATRIC" id="fig|758793.3.peg.1518"/>
<dbReference type="InterPro" id="IPR006153">
    <property type="entry name" value="Cation/H_exchanger_TM"/>
</dbReference>
<evidence type="ECO:0000256" key="7">
    <source>
        <dbReference type="ARBA" id="ARBA00023065"/>
    </source>
</evidence>
<evidence type="ECO:0000259" key="10">
    <source>
        <dbReference type="Pfam" id="PF00999"/>
    </source>
</evidence>
<feature type="transmembrane region" description="Helical" evidence="9">
    <location>
        <begin position="6"/>
        <end position="24"/>
    </location>
</feature>
<dbReference type="RefSeq" id="WP_016345423.1">
    <property type="nucleotide sequence ID" value="NC_021287.1"/>
</dbReference>
<feature type="transmembrane region" description="Helical" evidence="9">
    <location>
        <begin position="64"/>
        <end position="82"/>
    </location>
</feature>
<keyword evidence="3" id="KW-0050">Antiport</keyword>
<dbReference type="Pfam" id="PF00999">
    <property type="entry name" value="Na_H_Exchanger"/>
    <property type="match status" value="1"/>
</dbReference>
<proteinExistence type="predicted"/>
<evidence type="ECO:0000313" key="11">
    <source>
        <dbReference type="EMBL" id="BAN23269.1"/>
    </source>
</evidence>
<dbReference type="GO" id="GO:1902600">
    <property type="term" value="P:proton transmembrane transport"/>
    <property type="evidence" value="ECO:0007669"/>
    <property type="project" value="InterPro"/>
</dbReference>
<evidence type="ECO:0000256" key="6">
    <source>
        <dbReference type="ARBA" id="ARBA00022989"/>
    </source>
</evidence>
<evidence type="ECO:0000256" key="4">
    <source>
        <dbReference type="ARBA" id="ARBA00022475"/>
    </source>
</evidence>
<dbReference type="Proteomes" id="UP000013966">
    <property type="component" value="Chromosome 1"/>
</dbReference>
<keyword evidence="6 9" id="KW-1133">Transmembrane helix</keyword>
<feature type="transmembrane region" description="Helical" evidence="9">
    <location>
        <begin position="405"/>
        <end position="427"/>
    </location>
</feature>
<dbReference type="PANTHER" id="PTHR32507">
    <property type="entry name" value="NA(+)/H(+) ANTIPORTER 1"/>
    <property type="match status" value="1"/>
</dbReference>
<reference evidence="11 12" key="2">
    <citation type="journal article" date="2018" name="Int. J. Syst. Evol. Microbiol.">
        <title>Burkholderia insecticola sp. nov., a gut symbiotic bacterium of the bean bug Riptortus pedestris.</title>
        <authorList>
            <person name="Takeshita K."/>
            <person name="Tamaki H."/>
            <person name="Ohbayashi T."/>
            <person name="Meng X.-Y."/>
            <person name="Sone T."/>
            <person name="Mitani Y."/>
            <person name="Peeters C."/>
            <person name="Kikuchi Y."/>
            <person name="Vandamme P."/>
        </authorList>
    </citation>
    <scope>NUCLEOTIDE SEQUENCE [LARGE SCALE GENOMIC DNA]</scope>
    <source>
        <strain evidence="11">RPE64</strain>
    </source>
</reference>
<dbReference type="STRING" id="758793.BRPE64_ACDS15150"/>
<protein>
    <submittedName>
        <fullName evidence="11">Sodium/hydrogen exchanger</fullName>
    </submittedName>
</protein>
<evidence type="ECO:0000256" key="2">
    <source>
        <dbReference type="ARBA" id="ARBA00022448"/>
    </source>
</evidence>
<feature type="transmembrane region" description="Helical" evidence="9">
    <location>
        <begin position="340"/>
        <end position="362"/>
    </location>
</feature>
<feature type="transmembrane region" description="Helical" evidence="9">
    <location>
        <begin position="233"/>
        <end position="262"/>
    </location>
</feature>
<keyword evidence="4" id="KW-1003">Cell membrane</keyword>
<feature type="transmembrane region" description="Helical" evidence="9">
    <location>
        <begin position="33"/>
        <end position="52"/>
    </location>
</feature>
<evidence type="ECO:0000256" key="1">
    <source>
        <dbReference type="ARBA" id="ARBA00004651"/>
    </source>
</evidence>
<organism evidence="11 12">
    <name type="scientific">Caballeronia insecticola</name>
    <dbReference type="NCBI Taxonomy" id="758793"/>
    <lineage>
        <taxon>Bacteria</taxon>
        <taxon>Pseudomonadati</taxon>
        <taxon>Pseudomonadota</taxon>
        <taxon>Betaproteobacteria</taxon>
        <taxon>Burkholderiales</taxon>
        <taxon>Burkholderiaceae</taxon>
        <taxon>Caballeronia</taxon>
    </lineage>
</organism>
<keyword evidence="8 9" id="KW-0472">Membrane</keyword>
<dbReference type="EMBL" id="AP013058">
    <property type="protein sequence ID" value="BAN23269.1"/>
    <property type="molecule type" value="Genomic_DNA"/>
</dbReference>
<evidence type="ECO:0000256" key="9">
    <source>
        <dbReference type="SAM" id="Phobius"/>
    </source>
</evidence>
<comment type="subcellular location">
    <subcellularLocation>
        <location evidence="1">Cell membrane</location>
        <topology evidence="1">Multi-pass membrane protein</topology>
    </subcellularLocation>
</comment>
<feature type="domain" description="Cation/H+ exchanger transmembrane" evidence="10">
    <location>
        <begin position="15"/>
        <end position="428"/>
    </location>
</feature>
<dbReference type="KEGG" id="buo:BRPE64_ACDS15150"/>
<dbReference type="PANTHER" id="PTHR32507:SF8">
    <property type="entry name" value="CNH1P"/>
    <property type="match status" value="1"/>
</dbReference>
<dbReference type="InterPro" id="IPR038770">
    <property type="entry name" value="Na+/solute_symporter_sf"/>
</dbReference>
<feature type="transmembrane region" description="Helical" evidence="9">
    <location>
        <begin position="191"/>
        <end position="213"/>
    </location>
</feature>
<accession>R4WH27</accession>
<dbReference type="GO" id="GO:0005886">
    <property type="term" value="C:plasma membrane"/>
    <property type="evidence" value="ECO:0007669"/>
    <property type="project" value="UniProtKB-SubCell"/>
</dbReference>
<dbReference type="GO" id="GO:0015297">
    <property type="term" value="F:antiporter activity"/>
    <property type="evidence" value="ECO:0007669"/>
    <property type="project" value="UniProtKB-KW"/>
</dbReference>
<gene>
    <name evidence="11" type="ORF">BRPE64_ACDS15150</name>
</gene>
<keyword evidence="5 9" id="KW-0812">Transmembrane</keyword>
<keyword evidence="12" id="KW-1185">Reference proteome</keyword>
<feature type="transmembrane region" description="Helical" evidence="9">
    <location>
        <begin position="374"/>
        <end position="393"/>
    </location>
</feature>
<keyword evidence="2" id="KW-0813">Transport</keyword>
<keyword evidence="7" id="KW-0406">Ion transport</keyword>
<name>R4WH27_9BURK</name>
<evidence type="ECO:0000256" key="3">
    <source>
        <dbReference type="ARBA" id="ARBA00022449"/>
    </source>
</evidence>
<reference evidence="11 12" key="1">
    <citation type="journal article" date="2013" name="Genome Announc.">
        <title>Complete Genome Sequence of Burkholderia sp. Strain RPE64, Bacterial Symbiont of the Bean Bug Riptortus pedestris.</title>
        <authorList>
            <person name="Shibata T.F."/>
            <person name="Maeda T."/>
            <person name="Nikoh N."/>
            <person name="Yamaguchi K."/>
            <person name="Oshima K."/>
            <person name="Hattori M."/>
            <person name="Nishiyama T."/>
            <person name="Hasebe M."/>
            <person name="Fukatsu T."/>
            <person name="Kikuchi Y."/>
            <person name="Shigenobu S."/>
        </authorList>
    </citation>
    <scope>NUCLEOTIDE SEQUENCE [LARGE SCALE GENOMIC DNA]</scope>
</reference>
<dbReference type="HOGENOM" id="CLU_008635_6_1_4"/>
<dbReference type="OrthoDB" id="9810860at2"/>
<feature type="transmembrane region" description="Helical" evidence="9">
    <location>
        <begin position="94"/>
        <end position="119"/>
    </location>
</feature>
<dbReference type="Gene3D" id="1.20.1530.20">
    <property type="match status" value="1"/>
</dbReference>
<evidence type="ECO:0000256" key="8">
    <source>
        <dbReference type="ARBA" id="ARBA00023136"/>
    </source>
</evidence>
<sequence length="437" mass="46815">MIETIWFLVVGSVLIFMGLASSTFKRLPISTAMCYLAIGFVLGPGLANILTLDLKADATTLRRITEVAMLVSLFAIGLRLRLSPTDRIWILPVRLGFVAMVLTVVALTLFAVYVLGFGWGPALLLAAMLAPTDPVLAHDVQVETPGDLDLLRFSLSGEGGLNDGIALPFALLALAVCRFETSPGDALQWTFALQAVWGIAGALASGWLLGALSVRVVAYLRTRHGEALGPEGFYALGLIALSYGVAELLHTYAFLAVFAAGLAMRRVEQKTSGGKSAREAVGTVDADDVGATAVDPERAHAFMAERVHGFTIELERIAEAAIMLMVGAVLATIWRELFTWQTGALIVALFVVLRPASVEASLLGSDAAPSQRRLMSWFGIRGVGSFYYLLYALEHAPQDIAAPLVPFVIATITASVVVHGITATPLMTRYQRTRIDD</sequence>
<dbReference type="AlphaFoldDB" id="R4WH27"/>